<feature type="region of interest" description="Disordered" evidence="2">
    <location>
        <begin position="62"/>
        <end position="96"/>
    </location>
</feature>
<proteinExistence type="predicted"/>
<evidence type="ECO:0000256" key="2">
    <source>
        <dbReference type="SAM" id="MobiDB-lite"/>
    </source>
</evidence>
<dbReference type="RefSeq" id="WP_058351317.1">
    <property type="nucleotide sequence ID" value="NZ_CABMMD010000003.1"/>
</dbReference>
<sequence length="234" mass="26028">MRRIKLIFFLLAAACMLAGCGSSKRVELTNEQNDMVAEYIAGALLRYDMRYEEKLIYDSLEPVEEPDISPSPQTEVTQTPEADHVPEQPEAADTTKVSYSSLNDIFSKEGISLSYKKSGFHNSYPEEKNDYFVIEPSVSNKLLIVEFKLENTSLKKKKIDLSAAGIKYSLTLGENSYKPLLTALPNDLRYLNTELGAGESKTVIVVFEVEKNADLSGGQLLLTRDSMAAQITPL</sequence>
<dbReference type="STRING" id="290052.ASU35_16635"/>
<dbReference type="AlphaFoldDB" id="A0A0V8QK64"/>
<keyword evidence="1 3" id="KW-0732">Signal</keyword>
<name>A0A0V8QK64_9FIRM</name>
<comment type="caution">
    <text evidence="4">The sequence shown here is derived from an EMBL/GenBank/DDBJ whole genome shotgun (WGS) entry which is preliminary data.</text>
</comment>
<evidence type="ECO:0000256" key="1">
    <source>
        <dbReference type="ARBA" id="ARBA00022729"/>
    </source>
</evidence>
<gene>
    <name evidence="4" type="ORF">ASU35_16635</name>
</gene>
<feature type="signal peptide" evidence="3">
    <location>
        <begin position="1"/>
        <end position="18"/>
    </location>
</feature>
<accession>A0A0V8QK64</accession>
<dbReference type="OrthoDB" id="2049545at2"/>
<dbReference type="Proteomes" id="UP000054874">
    <property type="component" value="Unassembled WGS sequence"/>
</dbReference>
<evidence type="ECO:0000256" key="3">
    <source>
        <dbReference type="SAM" id="SignalP"/>
    </source>
</evidence>
<dbReference type="Gene3D" id="2.60.40.1240">
    <property type="match status" value="1"/>
</dbReference>
<reference evidence="4 5" key="1">
    <citation type="submission" date="2015-11" db="EMBL/GenBank/DDBJ databases">
        <title>Butyribacter intestini gen. nov., sp. nov., a butyric acid-producing bacterium of the family Lachnospiraceae isolated from the human faeces.</title>
        <authorList>
            <person name="Zou Y."/>
            <person name="Xue W."/>
            <person name="Luo G."/>
            <person name="Lv M."/>
        </authorList>
    </citation>
    <scope>NUCLEOTIDE SEQUENCE [LARGE SCALE GENOMIC DNA]</scope>
    <source>
        <strain evidence="4 5">ACET-33324</strain>
    </source>
</reference>
<evidence type="ECO:0008006" key="6">
    <source>
        <dbReference type="Google" id="ProtNLM"/>
    </source>
</evidence>
<evidence type="ECO:0000313" key="5">
    <source>
        <dbReference type="Proteomes" id="UP000054874"/>
    </source>
</evidence>
<keyword evidence="5" id="KW-1185">Reference proteome</keyword>
<evidence type="ECO:0000313" key="4">
    <source>
        <dbReference type="EMBL" id="KSV60505.1"/>
    </source>
</evidence>
<protein>
    <recommendedName>
        <fullName evidence="6">DUF4352 domain-containing protein</fullName>
    </recommendedName>
</protein>
<dbReference type="PROSITE" id="PS51257">
    <property type="entry name" value="PROKAR_LIPOPROTEIN"/>
    <property type="match status" value="1"/>
</dbReference>
<dbReference type="EMBL" id="LNAM01000003">
    <property type="protein sequence ID" value="KSV60505.1"/>
    <property type="molecule type" value="Genomic_DNA"/>
</dbReference>
<dbReference type="InterPro" id="IPR029050">
    <property type="entry name" value="Immunoprotect_excell_Ig-like"/>
</dbReference>
<feature type="chain" id="PRO_5038463493" description="DUF4352 domain-containing protein" evidence="3">
    <location>
        <begin position="19"/>
        <end position="234"/>
    </location>
</feature>
<feature type="compositionally biased region" description="Polar residues" evidence="2">
    <location>
        <begin position="70"/>
        <end position="80"/>
    </location>
</feature>
<organism evidence="4 5">
    <name type="scientific">Acetivibrio ethanolgignens</name>
    <dbReference type="NCBI Taxonomy" id="290052"/>
    <lineage>
        <taxon>Bacteria</taxon>
        <taxon>Bacillati</taxon>
        <taxon>Bacillota</taxon>
        <taxon>Clostridia</taxon>
        <taxon>Eubacteriales</taxon>
        <taxon>Oscillospiraceae</taxon>
        <taxon>Acetivibrio</taxon>
    </lineage>
</organism>